<sequence>MASKQLTPSNAKRVIVPYLPRKMFVKKEPRALSDHLSYVDLIE</sequence>
<comment type="caution">
    <text evidence="1">The sequence shown here is derived from an EMBL/GenBank/DDBJ whole genome shotgun (WGS) entry which is preliminary data.</text>
</comment>
<reference evidence="1 2" key="1">
    <citation type="journal article" date="2012" name="Eukaryot. Cell">
        <title>Genome sequence of the fungus Glarea lozoyensis: the first genome sequence of a species from the Helotiaceae family.</title>
        <authorList>
            <person name="Youssar L."/>
            <person name="Gruening B.A."/>
            <person name="Erxleben A."/>
            <person name="Guenther S."/>
            <person name="Huettel W."/>
        </authorList>
    </citation>
    <scope>NUCLEOTIDE SEQUENCE [LARGE SCALE GENOMIC DNA]</scope>
    <source>
        <strain evidence="2">ATCC 74030 / MF5533</strain>
    </source>
</reference>
<dbReference type="InParanoid" id="H0EES3"/>
<dbReference type="AlphaFoldDB" id="H0EES3"/>
<name>H0EES3_GLAL7</name>
<accession>H0EES3</accession>
<gene>
    <name evidence="1" type="ORF">M7I_0957</name>
</gene>
<evidence type="ECO:0000313" key="1">
    <source>
        <dbReference type="EMBL" id="EHL02986.1"/>
    </source>
</evidence>
<evidence type="ECO:0000313" key="2">
    <source>
        <dbReference type="Proteomes" id="UP000005446"/>
    </source>
</evidence>
<organism evidence="1 2">
    <name type="scientific">Glarea lozoyensis (strain ATCC 74030 / MF5533)</name>
    <dbReference type="NCBI Taxonomy" id="1104152"/>
    <lineage>
        <taxon>Eukaryota</taxon>
        <taxon>Fungi</taxon>
        <taxon>Dikarya</taxon>
        <taxon>Ascomycota</taxon>
        <taxon>Pezizomycotina</taxon>
        <taxon>Leotiomycetes</taxon>
        <taxon>Helotiales</taxon>
        <taxon>Helotiaceae</taxon>
        <taxon>Glarea</taxon>
    </lineage>
</organism>
<keyword evidence="2" id="KW-1185">Reference proteome</keyword>
<protein>
    <submittedName>
        <fullName evidence="1">Uncharacterized protein</fullName>
    </submittedName>
</protein>
<dbReference type="EMBL" id="AGUE01000016">
    <property type="protein sequence ID" value="EHL02986.1"/>
    <property type="molecule type" value="Genomic_DNA"/>
</dbReference>
<dbReference type="HOGENOM" id="CLU_3242262_0_0_1"/>
<dbReference type="Proteomes" id="UP000005446">
    <property type="component" value="Unassembled WGS sequence"/>
</dbReference>
<proteinExistence type="predicted"/>